<dbReference type="RefSeq" id="WP_096894436.1">
    <property type="nucleotide sequence ID" value="NZ_BAOS01000017.1"/>
</dbReference>
<feature type="transmembrane region" description="Helical" evidence="5">
    <location>
        <begin position="58"/>
        <end position="77"/>
    </location>
</feature>
<dbReference type="OrthoDB" id="9781333at2"/>
<sequence>MKYENINYLYLLPIVFIMAFAYFIFYKNRQNAIKKFVKAELMDRIVESVSRRKQKIKAVLVVMALLFIIFSLVQPKWGYHWEDVERRGIDIVVAVDTSRSMLADDIKPNRLQAAKREINDLINIVDGDRIGLVAFAGTAFLQCPLTLDYGAFNLFLDDLNTNLIPVGGTSFGEAIKKSMSAFSSKLKKHKAIVLITDGEDHQGNAMEMAKEAKEQGIIIYTVGVGKKEGAYIKLKDGKGNKTLLKDREGQVVKTHLDEVLLNKIALETGGAYTPAYGTQWGLANIYTNIIANMEEKQLGGRKVKLYENRFQIPLLIALILITLESLIGERTRARKTSLDRGG</sequence>
<keyword evidence="8" id="KW-1185">Reference proteome</keyword>
<feature type="domain" description="VWFA" evidence="6">
    <location>
        <begin position="90"/>
        <end position="264"/>
    </location>
</feature>
<evidence type="ECO:0000256" key="1">
    <source>
        <dbReference type="ARBA" id="ARBA00022475"/>
    </source>
</evidence>
<keyword evidence="4 5" id="KW-0472">Membrane</keyword>
<evidence type="ECO:0000256" key="4">
    <source>
        <dbReference type="ARBA" id="ARBA00023136"/>
    </source>
</evidence>
<evidence type="ECO:0000313" key="8">
    <source>
        <dbReference type="Proteomes" id="UP000218542"/>
    </source>
</evidence>
<dbReference type="Pfam" id="PF00092">
    <property type="entry name" value="VWA"/>
    <property type="match status" value="1"/>
</dbReference>
<dbReference type="AlphaFoldDB" id="A0A286TYR2"/>
<dbReference type="Gene3D" id="3.40.50.410">
    <property type="entry name" value="von Willebrand factor, type A domain"/>
    <property type="match status" value="1"/>
</dbReference>
<feature type="transmembrane region" description="Helical" evidence="5">
    <location>
        <begin position="6"/>
        <end position="25"/>
    </location>
</feature>
<dbReference type="EMBL" id="BAOS01000017">
    <property type="protein sequence ID" value="GAX61043.1"/>
    <property type="molecule type" value="Genomic_DNA"/>
</dbReference>
<dbReference type="SMART" id="SM00327">
    <property type="entry name" value="VWA"/>
    <property type="match status" value="1"/>
</dbReference>
<evidence type="ECO:0000259" key="6">
    <source>
        <dbReference type="PROSITE" id="PS50234"/>
    </source>
</evidence>
<protein>
    <recommendedName>
        <fullName evidence="6">VWFA domain-containing protein</fullName>
    </recommendedName>
</protein>
<reference evidence="8" key="1">
    <citation type="journal article" date="2017" name="Environ. Microbiol. Rep.">
        <title>Genetic Diversity of Marine Anaerobic Ammonium-Oxidizing Bacteria as Revealed by Genomic and Proteomic Analyses of 'Candidatus Scalindua japonica'.</title>
        <authorList>
            <person name="Oshiki M."/>
            <person name="Mizuto K."/>
            <person name="Kimura Z."/>
            <person name="Kindaichi T."/>
            <person name="Satoh H."/>
            <person name="Okabe S."/>
        </authorList>
    </citation>
    <scope>NUCLEOTIDE SEQUENCE [LARGE SCALE GENOMIC DNA]</scope>
    <source>
        <strain evidence="8">husup-a2</strain>
    </source>
</reference>
<evidence type="ECO:0000256" key="3">
    <source>
        <dbReference type="ARBA" id="ARBA00022989"/>
    </source>
</evidence>
<dbReference type="InterPro" id="IPR036465">
    <property type="entry name" value="vWFA_dom_sf"/>
</dbReference>
<gene>
    <name evidence="7" type="ORF">SCALIN_C17_0076</name>
</gene>
<evidence type="ECO:0000256" key="5">
    <source>
        <dbReference type="SAM" id="Phobius"/>
    </source>
</evidence>
<dbReference type="SUPFAM" id="SSF53300">
    <property type="entry name" value="vWA-like"/>
    <property type="match status" value="1"/>
</dbReference>
<dbReference type="PANTHER" id="PTHR22550:SF5">
    <property type="entry name" value="LEUCINE ZIPPER PROTEIN 4"/>
    <property type="match status" value="1"/>
</dbReference>
<dbReference type="InterPro" id="IPR050768">
    <property type="entry name" value="UPF0353/GerABKA_families"/>
</dbReference>
<evidence type="ECO:0000313" key="7">
    <source>
        <dbReference type="EMBL" id="GAX61043.1"/>
    </source>
</evidence>
<keyword evidence="1" id="KW-1003">Cell membrane</keyword>
<dbReference type="InterPro" id="IPR002035">
    <property type="entry name" value="VWF_A"/>
</dbReference>
<comment type="caution">
    <text evidence="7">The sequence shown here is derived from an EMBL/GenBank/DDBJ whole genome shotgun (WGS) entry which is preliminary data.</text>
</comment>
<name>A0A286TYR2_9BACT</name>
<proteinExistence type="predicted"/>
<accession>A0A286TYR2</accession>
<keyword evidence="3 5" id="KW-1133">Transmembrane helix</keyword>
<organism evidence="7 8">
    <name type="scientific">Candidatus Scalindua japonica</name>
    <dbReference type="NCBI Taxonomy" id="1284222"/>
    <lineage>
        <taxon>Bacteria</taxon>
        <taxon>Pseudomonadati</taxon>
        <taxon>Planctomycetota</taxon>
        <taxon>Candidatus Brocadiia</taxon>
        <taxon>Candidatus Brocadiales</taxon>
        <taxon>Candidatus Scalinduaceae</taxon>
        <taxon>Candidatus Scalindua</taxon>
    </lineage>
</organism>
<dbReference type="PANTHER" id="PTHR22550">
    <property type="entry name" value="SPORE GERMINATION PROTEIN"/>
    <property type="match status" value="1"/>
</dbReference>
<dbReference type="PROSITE" id="PS50234">
    <property type="entry name" value="VWFA"/>
    <property type="match status" value="1"/>
</dbReference>
<keyword evidence="2 5" id="KW-0812">Transmembrane</keyword>
<evidence type="ECO:0000256" key="2">
    <source>
        <dbReference type="ARBA" id="ARBA00022692"/>
    </source>
</evidence>
<dbReference type="Proteomes" id="UP000218542">
    <property type="component" value="Unassembled WGS sequence"/>
</dbReference>